<proteinExistence type="predicted"/>
<reference evidence="3 4" key="1">
    <citation type="submission" date="2024-03" db="EMBL/GenBank/DDBJ databases">
        <title>Community enrichment and isolation of bacterial strains for fucoidan degradation.</title>
        <authorList>
            <person name="Sichert A."/>
        </authorList>
    </citation>
    <scope>NUCLEOTIDE SEQUENCE [LARGE SCALE GENOMIC DNA]</scope>
    <source>
        <strain evidence="3 4">AS76</strain>
    </source>
</reference>
<keyword evidence="4" id="KW-1185">Reference proteome</keyword>
<accession>A0ABU9TNM3</accession>
<evidence type="ECO:0000313" key="4">
    <source>
        <dbReference type="Proteomes" id="UP001449225"/>
    </source>
</evidence>
<dbReference type="CDD" id="cd20716">
    <property type="entry name" value="cyt_P460_fam"/>
    <property type="match status" value="1"/>
</dbReference>
<dbReference type="Proteomes" id="UP001449225">
    <property type="component" value="Unassembled WGS sequence"/>
</dbReference>
<feature type="chain" id="PRO_5047142746" evidence="1">
    <location>
        <begin position="20"/>
        <end position="173"/>
    </location>
</feature>
<dbReference type="EMBL" id="JBBMRA010000001">
    <property type="protein sequence ID" value="MEM5535315.1"/>
    <property type="molecule type" value="Genomic_DNA"/>
</dbReference>
<protein>
    <submittedName>
        <fullName evidence="3">Cytochrome P460 family protein</fullName>
    </submittedName>
</protein>
<dbReference type="Gene3D" id="3.50.70.20">
    <property type="entry name" value="Cytochrome P460"/>
    <property type="match status" value="1"/>
</dbReference>
<evidence type="ECO:0000256" key="1">
    <source>
        <dbReference type="SAM" id="SignalP"/>
    </source>
</evidence>
<keyword evidence="1" id="KW-0732">Signal</keyword>
<evidence type="ECO:0000259" key="2">
    <source>
        <dbReference type="Pfam" id="PF16694"/>
    </source>
</evidence>
<sequence length="173" mass="19140">MKKILTLTAGILSTSLCLAGPGDEVDFPADYLTNFTPYMSVDRTQNPDQHIRLYINDKGLSGTDDKGQLPYGTVIVGEVYKVEKDADGKVIESTLGQRLINKLALLAVMERREGAAAEYPEGMGNDDWDFAAFKPNGDRANKDLTQCAACHAPHKDSHHLFSYQHIIAEQNRK</sequence>
<dbReference type="Pfam" id="PF16694">
    <property type="entry name" value="Cytochrome_P460"/>
    <property type="match status" value="1"/>
</dbReference>
<feature type="domain" description="Cytochrome P460" evidence="2">
    <location>
        <begin position="28"/>
        <end position="161"/>
    </location>
</feature>
<dbReference type="InterPro" id="IPR038142">
    <property type="entry name" value="Cytochrome_P460_sp"/>
</dbReference>
<gene>
    <name evidence="3" type="ORF">WNY58_02810</name>
</gene>
<comment type="caution">
    <text evidence="3">The sequence shown here is derived from an EMBL/GenBank/DDBJ whole genome shotgun (WGS) entry which is preliminary data.</text>
</comment>
<dbReference type="RefSeq" id="WP_067983474.1">
    <property type="nucleotide sequence ID" value="NZ_CAXBCE010000023.1"/>
</dbReference>
<dbReference type="InterPro" id="IPR032033">
    <property type="entry name" value="Cytochrome_P460"/>
</dbReference>
<feature type="signal peptide" evidence="1">
    <location>
        <begin position="1"/>
        <end position="19"/>
    </location>
</feature>
<name>A0ABU9TNM3_9GAMM</name>
<evidence type="ECO:0000313" key="3">
    <source>
        <dbReference type="EMBL" id="MEM5535315.1"/>
    </source>
</evidence>
<organism evidence="3 4">
    <name type="scientific">Neptuniibacter pectenicola</name>
    <dbReference type="NCBI Taxonomy" id="1806669"/>
    <lineage>
        <taxon>Bacteria</taxon>
        <taxon>Pseudomonadati</taxon>
        <taxon>Pseudomonadota</taxon>
        <taxon>Gammaproteobacteria</taxon>
        <taxon>Oceanospirillales</taxon>
        <taxon>Oceanospirillaceae</taxon>
        <taxon>Neptuniibacter</taxon>
    </lineage>
</organism>